<gene>
    <name evidence="4" type="ORF">BZB76_2076</name>
</gene>
<reference evidence="4 5" key="1">
    <citation type="submission" date="2018-10" db="EMBL/GenBank/DDBJ databases">
        <title>Genomic Encyclopedia of Archaeal and Bacterial Type Strains, Phase II (KMG-II): from individual species to whole genera.</title>
        <authorList>
            <person name="Goeker M."/>
        </authorList>
    </citation>
    <scope>NUCLEOTIDE SEQUENCE [LARGE SCALE GENOMIC DNA]</scope>
    <source>
        <strain evidence="4 5">DSM 43383</strain>
    </source>
</reference>
<dbReference type="Gene3D" id="2.70.70.10">
    <property type="entry name" value="Glucose Permease (Domain IIA)"/>
    <property type="match status" value="1"/>
</dbReference>
<proteinExistence type="predicted"/>
<dbReference type="InterPro" id="IPR011055">
    <property type="entry name" value="Dup_hybrid_motif"/>
</dbReference>
<keyword evidence="5" id="KW-1185">Reference proteome</keyword>
<feature type="region of interest" description="Disordered" evidence="1">
    <location>
        <begin position="258"/>
        <end position="295"/>
    </location>
</feature>
<dbReference type="RefSeq" id="WP_121434016.1">
    <property type="nucleotide sequence ID" value="NZ_RBWU01000002.1"/>
</dbReference>
<dbReference type="SUPFAM" id="SSF51261">
    <property type="entry name" value="Duplicated hybrid motif"/>
    <property type="match status" value="1"/>
</dbReference>
<name>A0A495QTE6_9ACTN</name>
<dbReference type="PANTHER" id="PTHR21666:SF270">
    <property type="entry name" value="MUREIN HYDROLASE ACTIVATOR ENVC"/>
    <property type="match status" value="1"/>
</dbReference>
<dbReference type="Pfam" id="PF01551">
    <property type="entry name" value="Peptidase_M23"/>
    <property type="match status" value="1"/>
</dbReference>
<evidence type="ECO:0000256" key="1">
    <source>
        <dbReference type="SAM" id="MobiDB-lite"/>
    </source>
</evidence>
<evidence type="ECO:0000256" key="2">
    <source>
        <dbReference type="SAM" id="SignalP"/>
    </source>
</evidence>
<dbReference type="GO" id="GO:0004222">
    <property type="term" value="F:metalloendopeptidase activity"/>
    <property type="evidence" value="ECO:0007669"/>
    <property type="project" value="TreeGrafter"/>
</dbReference>
<dbReference type="EMBL" id="RBWU01000002">
    <property type="protein sequence ID" value="RKS76718.1"/>
    <property type="molecule type" value="Genomic_DNA"/>
</dbReference>
<comment type="caution">
    <text evidence="4">The sequence shown here is derived from an EMBL/GenBank/DDBJ whole genome shotgun (WGS) entry which is preliminary data.</text>
</comment>
<feature type="compositionally biased region" description="Polar residues" evidence="1">
    <location>
        <begin position="286"/>
        <end position="295"/>
    </location>
</feature>
<dbReference type="InterPro" id="IPR016047">
    <property type="entry name" value="M23ase_b-sheet_dom"/>
</dbReference>
<accession>A0A495QTE6</accession>
<protein>
    <submittedName>
        <fullName evidence="4">Peptidase M23-like protein</fullName>
    </submittedName>
</protein>
<feature type="domain" description="M23ase beta-sheet core" evidence="3">
    <location>
        <begin position="170"/>
        <end position="266"/>
    </location>
</feature>
<evidence type="ECO:0000313" key="4">
    <source>
        <dbReference type="EMBL" id="RKS76718.1"/>
    </source>
</evidence>
<feature type="chain" id="PRO_5019800034" evidence="2">
    <location>
        <begin position="31"/>
        <end position="295"/>
    </location>
</feature>
<evidence type="ECO:0000313" key="5">
    <source>
        <dbReference type="Proteomes" id="UP000274601"/>
    </source>
</evidence>
<dbReference type="Proteomes" id="UP000274601">
    <property type="component" value="Unassembled WGS sequence"/>
</dbReference>
<dbReference type="PANTHER" id="PTHR21666">
    <property type="entry name" value="PEPTIDASE-RELATED"/>
    <property type="match status" value="1"/>
</dbReference>
<evidence type="ECO:0000259" key="3">
    <source>
        <dbReference type="Pfam" id="PF01551"/>
    </source>
</evidence>
<keyword evidence="2" id="KW-0732">Signal</keyword>
<dbReference type="CDD" id="cd12797">
    <property type="entry name" value="M23_peptidase"/>
    <property type="match status" value="1"/>
</dbReference>
<dbReference type="OrthoDB" id="2677885at2"/>
<organism evidence="4 5">
    <name type="scientific">Actinomadura pelletieri DSM 43383</name>
    <dbReference type="NCBI Taxonomy" id="1120940"/>
    <lineage>
        <taxon>Bacteria</taxon>
        <taxon>Bacillati</taxon>
        <taxon>Actinomycetota</taxon>
        <taxon>Actinomycetes</taxon>
        <taxon>Streptosporangiales</taxon>
        <taxon>Thermomonosporaceae</taxon>
        <taxon>Actinomadura</taxon>
    </lineage>
</organism>
<dbReference type="Pfam" id="PF03995">
    <property type="entry name" value="Inhibitor_I36"/>
    <property type="match status" value="1"/>
</dbReference>
<dbReference type="InterPro" id="IPR050570">
    <property type="entry name" value="Cell_wall_metabolism_enzyme"/>
</dbReference>
<feature type="signal peptide" evidence="2">
    <location>
        <begin position="1"/>
        <end position="30"/>
    </location>
</feature>
<dbReference type="AlphaFoldDB" id="A0A495QTE6"/>
<sequence length="295" mass="31889">MGTFTKLLTVATAAAAIGGTAVATVAPASAAEARNGKCEEGEFCYYYNSNNKGSISDFNNSVANYGDKQPSCYDFKGPGTGKGKCVKNNAASIWNRTGKTVRVHYNSNNRGAHQDFNKDAKANLSPRLKNQNASHEFAPTNRVNMSYALYMNSGGRLTCPFDGYHGRSGRHEGIDFARGNGSDVHALLPGRITRVKEGYNGSSGLSTIAIYNSDLRRTIVYLHTDPRNSLRVGQSISKGQVIADEAWRGISYSSGAHTHVEMRPGSHTHASPSSDGRLENPKPNAFWSSQGYNVR</sequence>